<evidence type="ECO:0000256" key="2">
    <source>
        <dbReference type="ARBA" id="ARBA00022475"/>
    </source>
</evidence>
<evidence type="ECO:0000259" key="7">
    <source>
        <dbReference type="Pfam" id="PF13396"/>
    </source>
</evidence>
<comment type="subcellular location">
    <subcellularLocation>
        <location evidence="1">Cell membrane</location>
        <topology evidence="1">Multi-pass membrane protein</topology>
    </subcellularLocation>
</comment>
<sequence>MDILQSINWGIIAPLLIIQGILIIVAIIDWAKRDETNGPKWLWLLIILFISTLGPILYFIFGRNNDA</sequence>
<accession>A0ABU5CMS3</accession>
<evidence type="ECO:0000256" key="1">
    <source>
        <dbReference type="ARBA" id="ARBA00004651"/>
    </source>
</evidence>
<keyword evidence="2" id="KW-1003">Cell membrane</keyword>
<keyword evidence="3 6" id="KW-0812">Transmembrane</keyword>
<name>A0ABU5CMS3_9BACI</name>
<dbReference type="RefSeq" id="WP_320378347.1">
    <property type="nucleotide sequence ID" value="NZ_JAWDIQ010000001.1"/>
</dbReference>
<proteinExistence type="predicted"/>
<feature type="transmembrane region" description="Helical" evidence="6">
    <location>
        <begin position="6"/>
        <end position="29"/>
    </location>
</feature>
<dbReference type="Proteomes" id="UP001275315">
    <property type="component" value="Unassembled WGS sequence"/>
</dbReference>
<feature type="domain" description="Cardiolipin synthase N-terminal" evidence="7">
    <location>
        <begin position="21"/>
        <end position="63"/>
    </location>
</feature>
<organism evidence="8 9">
    <name type="scientific">Paracerasibacillus soli</name>
    <dbReference type="NCBI Taxonomy" id="480284"/>
    <lineage>
        <taxon>Bacteria</taxon>
        <taxon>Bacillati</taxon>
        <taxon>Bacillota</taxon>
        <taxon>Bacilli</taxon>
        <taxon>Bacillales</taxon>
        <taxon>Bacillaceae</taxon>
        <taxon>Paracerasibacillus</taxon>
    </lineage>
</organism>
<gene>
    <name evidence="8" type="ORF">RWD45_01480</name>
</gene>
<feature type="transmembrane region" description="Helical" evidence="6">
    <location>
        <begin position="41"/>
        <end position="61"/>
    </location>
</feature>
<keyword evidence="4 6" id="KW-1133">Transmembrane helix</keyword>
<evidence type="ECO:0000256" key="5">
    <source>
        <dbReference type="ARBA" id="ARBA00023136"/>
    </source>
</evidence>
<keyword evidence="9" id="KW-1185">Reference proteome</keyword>
<protein>
    <submittedName>
        <fullName evidence="8">PLD nuclease N-terminal domain-containing protein</fullName>
    </submittedName>
</protein>
<dbReference type="InterPro" id="IPR027379">
    <property type="entry name" value="CLS_N"/>
</dbReference>
<evidence type="ECO:0000256" key="3">
    <source>
        <dbReference type="ARBA" id="ARBA00022692"/>
    </source>
</evidence>
<evidence type="ECO:0000313" key="9">
    <source>
        <dbReference type="Proteomes" id="UP001275315"/>
    </source>
</evidence>
<evidence type="ECO:0000256" key="6">
    <source>
        <dbReference type="SAM" id="Phobius"/>
    </source>
</evidence>
<evidence type="ECO:0000313" key="8">
    <source>
        <dbReference type="EMBL" id="MDY0407540.1"/>
    </source>
</evidence>
<evidence type="ECO:0000256" key="4">
    <source>
        <dbReference type="ARBA" id="ARBA00022989"/>
    </source>
</evidence>
<keyword evidence="5 6" id="KW-0472">Membrane</keyword>
<dbReference type="Pfam" id="PF13396">
    <property type="entry name" value="PLDc_N"/>
    <property type="match status" value="1"/>
</dbReference>
<comment type="caution">
    <text evidence="8">The sequence shown here is derived from an EMBL/GenBank/DDBJ whole genome shotgun (WGS) entry which is preliminary data.</text>
</comment>
<reference evidence="8 9" key="1">
    <citation type="submission" date="2023-10" db="EMBL/GenBank/DDBJ databases">
        <title>Virgibacillus soli CC-YMP-6 genome.</title>
        <authorList>
            <person name="Miliotis G."/>
            <person name="Sengupta P."/>
            <person name="Hameed A."/>
            <person name="Chuvochina M."/>
            <person name="Mcdonagh F."/>
            <person name="Simpson A.C."/>
            <person name="Singh N.K."/>
            <person name="Rekha P.D."/>
            <person name="Raman K."/>
            <person name="Hugenholtz P."/>
            <person name="Venkateswaran K."/>
        </authorList>
    </citation>
    <scope>NUCLEOTIDE SEQUENCE [LARGE SCALE GENOMIC DNA]</scope>
    <source>
        <strain evidence="8 9">CC-YMP-6</strain>
    </source>
</reference>
<dbReference type="EMBL" id="JAWDIQ010000001">
    <property type="protein sequence ID" value="MDY0407540.1"/>
    <property type="molecule type" value="Genomic_DNA"/>
</dbReference>